<evidence type="ECO:0000313" key="2">
    <source>
        <dbReference type="Proteomes" id="UP000005237"/>
    </source>
</evidence>
<dbReference type="AlphaFoldDB" id="A0A8R1EM13"/>
<organism evidence="1 2">
    <name type="scientific">Caenorhabditis japonica</name>
    <dbReference type="NCBI Taxonomy" id="281687"/>
    <lineage>
        <taxon>Eukaryota</taxon>
        <taxon>Metazoa</taxon>
        <taxon>Ecdysozoa</taxon>
        <taxon>Nematoda</taxon>
        <taxon>Chromadorea</taxon>
        <taxon>Rhabditida</taxon>
        <taxon>Rhabditina</taxon>
        <taxon>Rhabditomorpha</taxon>
        <taxon>Rhabditoidea</taxon>
        <taxon>Rhabditidae</taxon>
        <taxon>Peloderinae</taxon>
        <taxon>Caenorhabditis</taxon>
    </lineage>
</organism>
<evidence type="ECO:0000313" key="1">
    <source>
        <dbReference type="EnsemblMetazoa" id="CJA37894.1"/>
    </source>
</evidence>
<dbReference type="EnsemblMetazoa" id="CJA37894.1">
    <property type="protein sequence ID" value="CJA37894.1"/>
    <property type="gene ID" value="WBGene00213741"/>
</dbReference>
<reference evidence="2" key="1">
    <citation type="submission" date="2010-08" db="EMBL/GenBank/DDBJ databases">
        <authorList>
            <consortium name="Caenorhabditis japonica Sequencing Consortium"/>
            <person name="Wilson R.K."/>
        </authorList>
    </citation>
    <scope>NUCLEOTIDE SEQUENCE [LARGE SCALE GENOMIC DNA]</scope>
    <source>
        <strain evidence="2">DF5081</strain>
    </source>
</reference>
<keyword evidence="2" id="KW-1185">Reference proteome</keyword>
<dbReference type="Proteomes" id="UP000005237">
    <property type="component" value="Unassembled WGS sequence"/>
</dbReference>
<name>A0A8R1EM13_CAEJA</name>
<protein>
    <submittedName>
        <fullName evidence="1">Uncharacterized protein</fullName>
    </submittedName>
</protein>
<sequence>MIHERHATPFEATKREEQCERTFRCVFPFLSNSIMAVQNDENNTLINLAINAQYVSFYSVKSAFLHGLKPEIFKIVWFFLYLHNLRRVSIRMVIFLV</sequence>
<accession>A0A8R1EM13</accession>
<proteinExistence type="predicted"/>
<reference evidence="1" key="2">
    <citation type="submission" date="2022-06" db="UniProtKB">
        <authorList>
            <consortium name="EnsemblMetazoa"/>
        </authorList>
    </citation>
    <scope>IDENTIFICATION</scope>
    <source>
        <strain evidence="1">DF5081</strain>
    </source>
</reference>